<accession>A0ABU1BUG7</accession>
<gene>
    <name evidence="1" type="ORF">Q8A64_15020</name>
</gene>
<name>A0ABU1BUG7_9BURK</name>
<reference evidence="1 2" key="1">
    <citation type="submission" date="2023-08" db="EMBL/GenBank/DDBJ databases">
        <title>Oxalobacteraceae gen .nov., isolated from river sludge outside the plant.</title>
        <authorList>
            <person name="Zhao S.Y."/>
        </authorList>
    </citation>
    <scope>NUCLEOTIDE SEQUENCE [LARGE SCALE GENOMIC DNA]</scope>
    <source>
        <strain evidence="1 2">R-40</strain>
    </source>
</reference>
<protein>
    <submittedName>
        <fullName evidence="1">Uncharacterized protein</fullName>
    </submittedName>
</protein>
<evidence type="ECO:0000313" key="1">
    <source>
        <dbReference type="EMBL" id="MDQ9171724.1"/>
    </source>
</evidence>
<dbReference type="EMBL" id="JAUYVH010000012">
    <property type="protein sequence ID" value="MDQ9171724.1"/>
    <property type="molecule type" value="Genomic_DNA"/>
</dbReference>
<comment type="caution">
    <text evidence="1">The sequence shown here is derived from an EMBL/GenBank/DDBJ whole genome shotgun (WGS) entry which is preliminary data.</text>
</comment>
<sequence length="69" mass="7737">MSKQFNAKKFKGALTGAQHSKMAQSSRRMLFTHCDAPTEERGGWHADIVFGGGSATLLRYQRKYFLLTA</sequence>
<dbReference type="RefSeq" id="WP_338437669.1">
    <property type="nucleotide sequence ID" value="NZ_JAUYVH010000012.1"/>
</dbReference>
<proteinExistence type="predicted"/>
<evidence type="ECO:0000313" key="2">
    <source>
        <dbReference type="Proteomes" id="UP001225596"/>
    </source>
</evidence>
<keyword evidence="2" id="KW-1185">Reference proteome</keyword>
<dbReference type="Proteomes" id="UP001225596">
    <property type="component" value="Unassembled WGS sequence"/>
</dbReference>
<organism evidence="1 2">
    <name type="scientific">Keguizhuia sedimenti</name>
    <dbReference type="NCBI Taxonomy" id="3064264"/>
    <lineage>
        <taxon>Bacteria</taxon>
        <taxon>Pseudomonadati</taxon>
        <taxon>Pseudomonadota</taxon>
        <taxon>Betaproteobacteria</taxon>
        <taxon>Burkholderiales</taxon>
        <taxon>Oxalobacteraceae</taxon>
        <taxon>Keguizhuia</taxon>
    </lineage>
</organism>